<dbReference type="EMBL" id="JASCZI010091293">
    <property type="protein sequence ID" value="MED6149815.1"/>
    <property type="molecule type" value="Genomic_DNA"/>
</dbReference>
<name>A0ABU6TMZ6_9FABA</name>
<feature type="region of interest" description="Disordered" evidence="1">
    <location>
        <begin position="1"/>
        <end position="21"/>
    </location>
</feature>
<organism evidence="2 3">
    <name type="scientific">Stylosanthes scabra</name>
    <dbReference type="NCBI Taxonomy" id="79078"/>
    <lineage>
        <taxon>Eukaryota</taxon>
        <taxon>Viridiplantae</taxon>
        <taxon>Streptophyta</taxon>
        <taxon>Embryophyta</taxon>
        <taxon>Tracheophyta</taxon>
        <taxon>Spermatophyta</taxon>
        <taxon>Magnoliopsida</taxon>
        <taxon>eudicotyledons</taxon>
        <taxon>Gunneridae</taxon>
        <taxon>Pentapetalae</taxon>
        <taxon>rosids</taxon>
        <taxon>fabids</taxon>
        <taxon>Fabales</taxon>
        <taxon>Fabaceae</taxon>
        <taxon>Papilionoideae</taxon>
        <taxon>50 kb inversion clade</taxon>
        <taxon>dalbergioids sensu lato</taxon>
        <taxon>Dalbergieae</taxon>
        <taxon>Pterocarpus clade</taxon>
        <taxon>Stylosanthes</taxon>
    </lineage>
</organism>
<dbReference type="Proteomes" id="UP001341840">
    <property type="component" value="Unassembled WGS sequence"/>
</dbReference>
<reference evidence="2 3" key="1">
    <citation type="journal article" date="2023" name="Plants (Basel)">
        <title>Bridging the Gap: Combining Genomics and Transcriptomics Approaches to Understand Stylosanthes scabra, an Orphan Legume from the Brazilian Caatinga.</title>
        <authorList>
            <person name="Ferreira-Neto J.R.C."/>
            <person name="da Silva M.D."/>
            <person name="Binneck E."/>
            <person name="de Melo N.F."/>
            <person name="da Silva R.H."/>
            <person name="de Melo A.L.T.M."/>
            <person name="Pandolfi V."/>
            <person name="Bustamante F.O."/>
            <person name="Brasileiro-Vidal A.C."/>
            <person name="Benko-Iseppon A.M."/>
        </authorList>
    </citation>
    <scope>NUCLEOTIDE SEQUENCE [LARGE SCALE GENOMIC DNA]</scope>
    <source>
        <tissue evidence="2">Leaves</tissue>
    </source>
</reference>
<evidence type="ECO:0000313" key="3">
    <source>
        <dbReference type="Proteomes" id="UP001341840"/>
    </source>
</evidence>
<feature type="compositionally biased region" description="Polar residues" evidence="1">
    <location>
        <begin position="1"/>
        <end position="16"/>
    </location>
</feature>
<keyword evidence="3" id="KW-1185">Reference proteome</keyword>
<sequence length="112" mass="12258">MCDTSAYTHQPHQQGNRHVAGRDRTHIRISNDKAWSNPGQCLTGPNLDEEKNILVYGVSELGIEKAAGKLEKVMLDLKENDEGSNFGWRLAVHGGSVCDAVWCIGIAAERGL</sequence>
<gene>
    <name evidence="2" type="ORF">PIB30_066235</name>
</gene>
<evidence type="ECO:0000256" key="1">
    <source>
        <dbReference type="SAM" id="MobiDB-lite"/>
    </source>
</evidence>
<evidence type="ECO:0000313" key="2">
    <source>
        <dbReference type="EMBL" id="MED6149815.1"/>
    </source>
</evidence>
<protein>
    <submittedName>
        <fullName evidence="2">Uncharacterized protein</fullName>
    </submittedName>
</protein>
<proteinExistence type="predicted"/>
<accession>A0ABU6TMZ6</accession>
<comment type="caution">
    <text evidence="2">The sequence shown here is derived from an EMBL/GenBank/DDBJ whole genome shotgun (WGS) entry which is preliminary data.</text>
</comment>